<dbReference type="InterPro" id="IPR005162">
    <property type="entry name" value="Retrotrans_gag_dom"/>
</dbReference>
<dbReference type="OMA" id="ICESKEH"/>
<dbReference type="EnsemblPlants" id="AUR62029875-RA">
    <property type="protein sequence ID" value="AUR62029875-RA:cds"/>
    <property type="gene ID" value="AUR62029875"/>
</dbReference>
<dbReference type="AlphaFoldDB" id="A0A803MIC7"/>
<dbReference type="PANTHER" id="PTHR33223">
    <property type="entry name" value="CCHC-TYPE DOMAIN-CONTAINING PROTEIN"/>
    <property type="match status" value="1"/>
</dbReference>
<proteinExistence type="predicted"/>
<sequence length="345" mass="39230">MGERILKQLAAPKTGEDLFCIVFLELEKPLKLNSGFLNLLPKYYGNAGENPYRHLKKFKVVCSSMNPEGIKQEHIRLHSFPFSLHGHAKVWLYDLPASSIVSLAKIEVTFLEKFFPTSCIGSIRKEICGIRQNNNESLYEYWQRFNRLCSSYPQHQISDQLLIQYFYEGLLPHDRGMIDAFSGGALVDNTSTKAKTLISNMAQNTQQFSTKNDIKKVNEPNFTVVNSQLKENAQQIFALTTIVSRIVPVNESKARVCGVCYDISHTSDNCPDLQCKDVNALDRLPSQTLPNPNEYAKASVILRSGKELKESRINSREAEREIEVRPKVVVGESEENMIKRVRKNL</sequence>
<name>A0A803MIC7_CHEQI</name>
<reference evidence="2" key="2">
    <citation type="submission" date="2021-03" db="UniProtKB">
        <authorList>
            <consortium name="EnsemblPlants"/>
        </authorList>
    </citation>
    <scope>IDENTIFICATION</scope>
</reference>
<evidence type="ECO:0000313" key="2">
    <source>
        <dbReference type="EnsemblPlants" id="AUR62029875-RA:cds"/>
    </source>
</evidence>
<organism evidence="2 3">
    <name type="scientific">Chenopodium quinoa</name>
    <name type="common">Quinoa</name>
    <dbReference type="NCBI Taxonomy" id="63459"/>
    <lineage>
        <taxon>Eukaryota</taxon>
        <taxon>Viridiplantae</taxon>
        <taxon>Streptophyta</taxon>
        <taxon>Embryophyta</taxon>
        <taxon>Tracheophyta</taxon>
        <taxon>Spermatophyta</taxon>
        <taxon>Magnoliopsida</taxon>
        <taxon>eudicotyledons</taxon>
        <taxon>Gunneridae</taxon>
        <taxon>Pentapetalae</taxon>
        <taxon>Caryophyllales</taxon>
        <taxon>Chenopodiaceae</taxon>
        <taxon>Chenopodioideae</taxon>
        <taxon>Atripliceae</taxon>
        <taxon>Chenopodium</taxon>
    </lineage>
</organism>
<dbReference type="PANTHER" id="PTHR33223:SF3">
    <property type="match status" value="1"/>
</dbReference>
<evidence type="ECO:0000313" key="3">
    <source>
        <dbReference type="Proteomes" id="UP000596660"/>
    </source>
</evidence>
<feature type="domain" description="Retrotransposon gag" evidence="1">
    <location>
        <begin position="79"/>
        <end position="171"/>
    </location>
</feature>
<evidence type="ECO:0000259" key="1">
    <source>
        <dbReference type="Pfam" id="PF03732"/>
    </source>
</evidence>
<reference evidence="2" key="1">
    <citation type="journal article" date="2017" name="Nature">
        <title>The genome of Chenopodium quinoa.</title>
        <authorList>
            <person name="Jarvis D.E."/>
            <person name="Ho Y.S."/>
            <person name="Lightfoot D.J."/>
            <person name="Schmoeckel S.M."/>
            <person name="Li B."/>
            <person name="Borm T.J.A."/>
            <person name="Ohyanagi H."/>
            <person name="Mineta K."/>
            <person name="Michell C.T."/>
            <person name="Saber N."/>
            <person name="Kharbatia N.M."/>
            <person name="Rupper R.R."/>
            <person name="Sharp A.R."/>
            <person name="Dally N."/>
            <person name="Boughton B.A."/>
            <person name="Woo Y.H."/>
            <person name="Gao G."/>
            <person name="Schijlen E.G.W.M."/>
            <person name="Guo X."/>
            <person name="Momin A.A."/>
            <person name="Negrao S."/>
            <person name="Al-Babili S."/>
            <person name="Gehring C."/>
            <person name="Roessner U."/>
            <person name="Jung C."/>
            <person name="Murphy K."/>
            <person name="Arold S.T."/>
            <person name="Gojobori T."/>
            <person name="van der Linden C.G."/>
            <person name="van Loo E.N."/>
            <person name="Jellen E.N."/>
            <person name="Maughan P.J."/>
            <person name="Tester M."/>
        </authorList>
    </citation>
    <scope>NUCLEOTIDE SEQUENCE [LARGE SCALE GENOMIC DNA]</scope>
    <source>
        <strain evidence="2">cv. PI 614886</strain>
    </source>
</reference>
<dbReference type="Gramene" id="AUR62029875-RA">
    <property type="protein sequence ID" value="AUR62029875-RA:cds"/>
    <property type="gene ID" value="AUR62029875"/>
</dbReference>
<dbReference type="Pfam" id="PF03732">
    <property type="entry name" value="Retrotrans_gag"/>
    <property type="match status" value="1"/>
</dbReference>
<accession>A0A803MIC7</accession>
<keyword evidence="3" id="KW-1185">Reference proteome</keyword>
<protein>
    <recommendedName>
        <fullName evidence="1">Retrotransposon gag domain-containing protein</fullName>
    </recommendedName>
</protein>
<dbReference type="Proteomes" id="UP000596660">
    <property type="component" value="Unplaced"/>
</dbReference>